<dbReference type="AlphaFoldDB" id="A0A8I6WWS4"/>
<dbReference type="InterPro" id="IPR000477">
    <property type="entry name" value="RT_dom"/>
</dbReference>
<protein>
    <recommendedName>
        <fullName evidence="1">Reverse transcriptase domain-containing protein</fullName>
    </recommendedName>
</protein>
<reference evidence="3" key="1">
    <citation type="journal article" date="2012" name="Nature">
        <title>A physical, genetic and functional sequence assembly of the barley genome.</title>
        <authorList>
            <consortium name="The International Barley Genome Sequencing Consortium"/>
            <person name="Mayer K.F."/>
            <person name="Waugh R."/>
            <person name="Brown J.W."/>
            <person name="Schulman A."/>
            <person name="Langridge P."/>
            <person name="Platzer M."/>
            <person name="Fincher G.B."/>
            <person name="Muehlbauer G.J."/>
            <person name="Sato K."/>
            <person name="Close T.J."/>
            <person name="Wise R.P."/>
            <person name="Stein N."/>
        </authorList>
    </citation>
    <scope>NUCLEOTIDE SEQUENCE [LARGE SCALE GENOMIC DNA]</scope>
    <source>
        <strain evidence="3">cv. Morex</strain>
    </source>
</reference>
<feature type="domain" description="Reverse transcriptase" evidence="1">
    <location>
        <begin position="117"/>
        <end position="244"/>
    </location>
</feature>
<sequence>MERMAASYFQEVYTKDPTLVPDVLLDMITPKVAAAMNESLLAPFSEKEISDALFQIGTLKAPGSDGFPARFYQRNWGVLKREIVKAMQQFSVTGLMPEGVNDTTIVLMPKVQHPSSLKDFRPISLCNVIYKIVSKCMVNHLRPLLTELITENQSAFIRGRLISDNSSIAFECIHLIQTSAGGNNFCAYKLDLSKAYDHVDWAFLERALLKWGFAREWVAQVMESVRSVKFAVKFNGKSLEQFFTVSRSASR</sequence>
<dbReference type="Gramene" id="HORVU.MOREX.r3.2HG0204450.1">
    <property type="protein sequence ID" value="HORVU.MOREX.r3.2HG0204450.1.CDS1"/>
    <property type="gene ID" value="HORVU.MOREX.r3.2HG0204450"/>
</dbReference>
<dbReference type="EnsemblPlants" id="HORVU.MOREX.r3.2HG0204450.1">
    <property type="protein sequence ID" value="HORVU.MOREX.r3.2HG0204450.1.CDS1"/>
    <property type="gene ID" value="HORVU.MOREX.r3.2HG0204450"/>
</dbReference>
<name>A0A8I6WWS4_HORVV</name>
<evidence type="ECO:0000313" key="2">
    <source>
        <dbReference type="EnsemblPlants" id="HORVU.MOREX.r3.2HG0204450.1.CDS1"/>
    </source>
</evidence>
<dbReference type="Proteomes" id="UP000011116">
    <property type="component" value="Chromosome 2H"/>
</dbReference>
<dbReference type="PANTHER" id="PTHR46890">
    <property type="entry name" value="NON-LTR RETROLELEMENT REVERSE TRANSCRIPTASE-LIKE PROTEIN-RELATED"/>
    <property type="match status" value="1"/>
</dbReference>
<proteinExistence type="predicted"/>
<reference evidence="2" key="3">
    <citation type="submission" date="2022-01" db="UniProtKB">
        <authorList>
            <consortium name="EnsemblPlants"/>
        </authorList>
    </citation>
    <scope>IDENTIFICATION</scope>
    <source>
        <strain evidence="2">subsp. vulgare</strain>
    </source>
</reference>
<reference evidence="2" key="2">
    <citation type="submission" date="2020-10" db="EMBL/GenBank/DDBJ databases">
        <authorList>
            <person name="Scholz U."/>
            <person name="Mascher M."/>
            <person name="Fiebig A."/>
        </authorList>
    </citation>
    <scope>NUCLEOTIDE SEQUENCE [LARGE SCALE GENOMIC DNA]</scope>
    <source>
        <strain evidence="2">cv. Morex</strain>
    </source>
</reference>
<dbReference type="PANTHER" id="PTHR46890:SF48">
    <property type="entry name" value="RNA-DIRECTED DNA POLYMERASE"/>
    <property type="match status" value="1"/>
</dbReference>
<dbReference type="InterPro" id="IPR052343">
    <property type="entry name" value="Retrotransposon-Effector_Assoc"/>
</dbReference>
<dbReference type="CDD" id="cd01650">
    <property type="entry name" value="RT_nLTR_like"/>
    <property type="match status" value="1"/>
</dbReference>
<evidence type="ECO:0000313" key="3">
    <source>
        <dbReference type="Proteomes" id="UP000011116"/>
    </source>
</evidence>
<accession>A0A8I6WWS4</accession>
<keyword evidence="3" id="KW-1185">Reference proteome</keyword>
<dbReference type="InterPro" id="IPR043502">
    <property type="entry name" value="DNA/RNA_pol_sf"/>
</dbReference>
<dbReference type="Pfam" id="PF00078">
    <property type="entry name" value="RVT_1"/>
    <property type="match status" value="1"/>
</dbReference>
<dbReference type="SUPFAM" id="SSF56672">
    <property type="entry name" value="DNA/RNA polymerases"/>
    <property type="match status" value="1"/>
</dbReference>
<evidence type="ECO:0000259" key="1">
    <source>
        <dbReference type="Pfam" id="PF00078"/>
    </source>
</evidence>
<dbReference type="SMR" id="A0A8I6WWS4"/>
<organism evidence="2 3">
    <name type="scientific">Hordeum vulgare subsp. vulgare</name>
    <name type="common">Domesticated barley</name>
    <dbReference type="NCBI Taxonomy" id="112509"/>
    <lineage>
        <taxon>Eukaryota</taxon>
        <taxon>Viridiplantae</taxon>
        <taxon>Streptophyta</taxon>
        <taxon>Embryophyta</taxon>
        <taxon>Tracheophyta</taxon>
        <taxon>Spermatophyta</taxon>
        <taxon>Magnoliopsida</taxon>
        <taxon>Liliopsida</taxon>
        <taxon>Poales</taxon>
        <taxon>Poaceae</taxon>
        <taxon>BOP clade</taxon>
        <taxon>Pooideae</taxon>
        <taxon>Triticodae</taxon>
        <taxon>Triticeae</taxon>
        <taxon>Hordeinae</taxon>
        <taxon>Hordeum</taxon>
    </lineage>
</organism>